<evidence type="ECO:0000313" key="1">
    <source>
        <dbReference type="EMBL" id="SEM42527.1"/>
    </source>
</evidence>
<dbReference type="AlphaFoldDB" id="A0A1H7YB31"/>
<evidence type="ECO:0000313" key="2">
    <source>
        <dbReference type="Proteomes" id="UP000199450"/>
    </source>
</evidence>
<sequence>MSSSIKVLMILVISLLLISVLVTCKKDEEKFTICYLKIIHIIHL</sequence>
<proteinExistence type="predicted"/>
<dbReference type="Proteomes" id="UP000199450">
    <property type="component" value="Unassembled WGS sequence"/>
</dbReference>
<accession>A0A1H7YB31</accession>
<keyword evidence="2" id="KW-1185">Reference proteome</keyword>
<dbReference type="STRING" id="295069.SAMN05421856_103155"/>
<organism evidence="1 2">
    <name type="scientific">Chryseobacterium taichungense</name>
    <dbReference type="NCBI Taxonomy" id="295069"/>
    <lineage>
        <taxon>Bacteria</taxon>
        <taxon>Pseudomonadati</taxon>
        <taxon>Bacteroidota</taxon>
        <taxon>Flavobacteriia</taxon>
        <taxon>Flavobacteriales</taxon>
        <taxon>Weeksellaceae</taxon>
        <taxon>Chryseobacterium group</taxon>
        <taxon>Chryseobacterium</taxon>
    </lineage>
</organism>
<name>A0A1H7YB31_9FLAO</name>
<protein>
    <submittedName>
        <fullName evidence="1">Uncharacterized protein</fullName>
    </submittedName>
</protein>
<dbReference type="EMBL" id="FOBV01000003">
    <property type="protein sequence ID" value="SEM42527.1"/>
    <property type="molecule type" value="Genomic_DNA"/>
</dbReference>
<gene>
    <name evidence="1" type="ORF">SAMN05421856_103155</name>
</gene>
<reference evidence="2" key="1">
    <citation type="submission" date="2016-10" db="EMBL/GenBank/DDBJ databases">
        <authorList>
            <person name="Varghese N."/>
            <person name="Submissions S."/>
        </authorList>
    </citation>
    <scope>NUCLEOTIDE SEQUENCE [LARGE SCALE GENOMIC DNA]</scope>
    <source>
        <strain evidence="2">DSM 17453</strain>
    </source>
</reference>